<evidence type="ECO:0000259" key="4">
    <source>
        <dbReference type="Pfam" id="PF21886"/>
    </source>
</evidence>
<comment type="caution">
    <text evidence="5">The sequence shown here is derived from an EMBL/GenBank/DDBJ whole genome shotgun (WGS) entry which is preliminary data.</text>
</comment>
<feature type="region of interest" description="Disordered" evidence="3">
    <location>
        <begin position="467"/>
        <end position="486"/>
    </location>
</feature>
<dbReference type="Proteomes" id="UP000288805">
    <property type="component" value="Unassembled WGS sequence"/>
</dbReference>
<keyword evidence="1" id="KW-0479">Metal-binding</keyword>
<dbReference type="PANTHER" id="PTHR48428:SF1">
    <property type="entry name" value="PLANT-SPECIFIC TFIIB-RELATED PROTEIN PTF2"/>
    <property type="match status" value="1"/>
</dbReference>
<dbReference type="GO" id="GO:0008270">
    <property type="term" value="F:zinc ion binding"/>
    <property type="evidence" value="ECO:0007669"/>
    <property type="project" value="UniProtKB-KW"/>
</dbReference>
<gene>
    <name evidence="5" type="primary">PTF2_3</name>
    <name evidence="5" type="ORF">CK203_111297</name>
</gene>
<evidence type="ECO:0000256" key="2">
    <source>
        <dbReference type="ARBA" id="ARBA00022833"/>
    </source>
</evidence>
<dbReference type="FunFam" id="1.10.472.10:FF:000121">
    <property type="entry name" value="Transcription factor IIIB"/>
    <property type="match status" value="1"/>
</dbReference>
<accession>A0A438EH26</accession>
<dbReference type="PANTHER" id="PTHR48428">
    <property type="entry name" value="PLANT-SPECIFIC TFIIB-RELATED PROTEIN PTF2"/>
    <property type="match status" value="1"/>
</dbReference>
<sequence length="535" mass="60160">MEASGSCKGCKKNSLIRDDVTGSLVCSSCGLIQPFDNYDPQLGGLNGPQGTFVRVGTAGTGSSLNYKDKKIFEAQKLIDDLMFKLGFSSEKSNEVRIMVSTITEGEFGQGDWFPVLVGACSYVVRRRSNRALPIAEVGAVIGCDVYELGRMIGRVVEFLNLKLPELDIVNSLELAFRKCGSLNRVSKDKVDQMLKQGKFLVQWAVKWFLTTGRRPLPMIAAVLMFVAELNQVDVRIENIANEIHAGVATSRLRYKELSEALVKVAQSLPWGSDVSTKNIVKNAPFVIQYMEMKLRSQLSGKPRKGKKNLERIGFDLDSVVSECLKKEFDYVSEGYSIENGAAADDRNGLLLDIDDSDKLKLSQESLSLMYSKFVNEGSRVNPMGDDGGDNRRRKRRREYDPPVIKNWWNGKSDKSKKLLLKQILEKDVGLNALPPSFVSGCLAYERRREKINAAKLRIKKVMYPSNTSSDDTDDFSAKEQEHLHAEKKRRRAKVDIDWEDFAIETLLLHHVKEDEIEKGHYNTLLDLHVFNSGNL</sequence>
<dbReference type="Pfam" id="PF21886">
    <property type="entry name" value="BRF2-like_C_cyclin_rpt"/>
    <property type="match status" value="1"/>
</dbReference>
<keyword evidence="2" id="KW-0862">Zinc</keyword>
<keyword evidence="1" id="KW-0863">Zinc-finger</keyword>
<dbReference type="SUPFAM" id="SSF47954">
    <property type="entry name" value="Cyclin-like"/>
    <property type="match status" value="2"/>
</dbReference>
<name>A0A438EH26_VITVI</name>
<organism evidence="5 6">
    <name type="scientific">Vitis vinifera</name>
    <name type="common">Grape</name>
    <dbReference type="NCBI Taxonomy" id="29760"/>
    <lineage>
        <taxon>Eukaryota</taxon>
        <taxon>Viridiplantae</taxon>
        <taxon>Streptophyta</taxon>
        <taxon>Embryophyta</taxon>
        <taxon>Tracheophyta</taxon>
        <taxon>Spermatophyta</taxon>
        <taxon>Magnoliopsida</taxon>
        <taxon>eudicotyledons</taxon>
        <taxon>Gunneridae</taxon>
        <taxon>Pentapetalae</taxon>
        <taxon>rosids</taxon>
        <taxon>Vitales</taxon>
        <taxon>Vitaceae</taxon>
        <taxon>Viteae</taxon>
        <taxon>Vitis</taxon>
    </lineage>
</organism>
<dbReference type="Gene3D" id="1.10.472.170">
    <property type="match status" value="1"/>
</dbReference>
<reference evidence="5 6" key="1">
    <citation type="journal article" date="2018" name="PLoS Genet.">
        <title>Population sequencing reveals clonal diversity and ancestral inbreeding in the grapevine cultivar Chardonnay.</title>
        <authorList>
            <person name="Roach M.J."/>
            <person name="Johnson D.L."/>
            <person name="Bohlmann J."/>
            <person name="van Vuuren H.J."/>
            <person name="Jones S.J."/>
            <person name="Pretorius I.S."/>
            <person name="Schmidt S.A."/>
            <person name="Borneman A.R."/>
        </authorList>
    </citation>
    <scope>NUCLEOTIDE SEQUENCE [LARGE SCALE GENOMIC DNA]</scope>
    <source>
        <strain evidence="6">cv. Chardonnay</strain>
        <tissue evidence="5">Leaf</tissue>
    </source>
</reference>
<evidence type="ECO:0000256" key="3">
    <source>
        <dbReference type="SAM" id="MobiDB-lite"/>
    </source>
</evidence>
<proteinExistence type="predicted"/>
<feature type="domain" description="BRF2-like C-terminal" evidence="4">
    <location>
        <begin position="176"/>
        <end position="282"/>
    </location>
</feature>
<dbReference type="EMBL" id="QGNW01001293">
    <property type="protein sequence ID" value="RVW47024.1"/>
    <property type="molecule type" value="Genomic_DNA"/>
</dbReference>
<evidence type="ECO:0000256" key="1">
    <source>
        <dbReference type="ARBA" id="ARBA00022771"/>
    </source>
</evidence>
<dbReference type="AlphaFoldDB" id="A0A438EH26"/>
<dbReference type="InterPro" id="IPR036915">
    <property type="entry name" value="Cyclin-like_sf"/>
</dbReference>
<evidence type="ECO:0000313" key="6">
    <source>
        <dbReference type="Proteomes" id="UP000288805"/>
    </source>
</evidence>
<protein>
    <submittedName>
        <fullName evidence="5">Plant-specific TFIIB-related protein PTF2</fullName>
    </submittedName>
</protein>
<feature type="compositionally biased region" description="Basic and acidic residues" evidence="3">
    <location>
        <begin position="475"/>
        <end position="484"/>
    </location>
</feature>
<dbReference type="InterPro" id="IPR054078">
    <property type="entry name" value="BRF2-like_C"/>
</dbReference>
<dbReference type="Gene3D" id="1.10.472.10">
    <property type="entry name" value="Cyclin-like"/>
    <property type="match status" value="1"/>
</dbReference>
<evidence type="ECO:0000313" key="5">
    <source>
        <dbReference type="EMBL" id="RVW47024.1"/>
    </source>
</evidence>
<dbReference type="InterPro" id="IPR053340">
    <property type="entry name" value="PTF2"/>
</dbReference>